<keyword evidence="10" id="KW-1185">Reference proteome</keyword>
<dbReference type="EMBL" id="CP032098">
    <property type="protein sequence ID" value="AXX92731.1"/>
    <property type="molecule type" value="Genomic_DNA"/>
</dbReference>
<dbReference type="SUPFAM" id="SSF53335">
    <property type="entry name" value="S-adenosyl-L-methionine-dependent methyltransferases"/>
    <property type="match status" value="1"/>
</dbReference>
<evidence type="ECO:0000313" key="8">
    <source>
        <dbReference type="EMBL" id="AXX92731.1"/>
    </source>
</evidence>
<evidence type="ECO:0000256" key="4">
    <source>
        <dbReference type="ARBA" id="ARBA00022679"/>
    </source>
</evidence>
<evidence type="ECO:0000256" key="2">
    <source>
        <dbReference type="ARBA" id="ARBA00011900"/>
    </source>
</evidence>
<keyword evidence="3 7" id="KW-0489">Methyltransferase</keyword>
<evidence type="ECO:0000256" key="3">
    <source>
        <dbReference type="ARBA" id="ARBA00022603"/>
    </source>
</evidence>
<reference evidence="8 11" key="2">
    <citation type="submission" date="2018-08" db="EMBL/GenBank/DDBJ databases">
        <title>Complete genome of the Arcobacter molluscorum type strain LMG 25693.</title>
        <authorList>
            <person name="Miller W.G."/>
            <person name="Yee E."/>
            <person name="Bono J.L."/>
        </authorList>
    </citation>
    <scope>NUCLEOTIDE SEQUENCE [LARGE SCALE GENOMIC DNA]</scope>
    <source>
        <strain evidence="8 11">CECT 7696</strain>
    </source>
</reference>
<dbReference type="PANTHER" id="PTHR30481">
    <property type="entry name" value="DNA ADENINE METHYLASE"/>
    <property type="match status" value="1"/>
</dbReference>
<dbReference type="PANTHER" id="PTHR30481:SF3">
    <property type="entry name" value="DNA ADENINE METHYLASE"/>
    <property type="match status" value="1"/>
</dbReference>
<dbReference type="GO" id="GO:0006298">
    <property type="term" value="P:mismatch repair"/>
    <property type="evidence" value="ECO:0007669"/>
    <property type="project" value="TreeGrafter"/>
</dbReference>
<dbReference type="InterPro" id="IPR002052">
    <property type="entry name" value="DNA_methylase_N6_adenine_CS"/>
</dbReference>
<evidence type="ECO:0000313" key="11">
    <source>
        <dbReference type="Proteomes" id="UP000262712"/>
    </source>
</evidence>
<dbReference type="Gene3D" id="3.40.50.150">
    <property type="entry name" value="Vaccinia Virus protein VP39"/>
    <property type="match status" value="1"/>
</dbReference>
<dbReference type="NCBIfam" id="TIGR00571">
    <property type="entry name" value="dam"/>
    <property type="match status" value="1"/>
</dbReference>
<dbReference type="Proteomes" id="UP000262712">
    <property type="component" value="Chromosome"/>
</dbReference>
<evidence type="ECO:0000256" key="1">
    <source>
        <dbReference type="ARBA" id="ARBA00006594"/>
    </source>
</evidence>
<dbReference type="GO" id="GO:1904047">
    <property type="term" value="F:S-adenosyl-L-methionine binding"/>
    <property type="evidence" value="ECO:0007669"/>
    <property type="project" value="TreeGrafter"/>
</dbReference>
<dbReference type="GO" id="GO:0009307">
    <property type="term" value="P:DNA restriction-modification system"/>
    <property type="evidence" value="ECO:0007669"/>
    <property type="project" value="InterPro"/>
</dbReference>
<dbReference type="EMBL" id="NXFY01000002">
    <property type="protein sequence ID" value="PHO19145.1"/>
    <property type="molecule type" value="Genomic_DNA"/>
</dbReference>
<evidence type="ECO:0000256" key="5">
    <source>
        <dbReference type="ARBA" id="ARBA00022691"/>
    </source>
</evidence>
<comment type="similarity">
    <text evidence="1 7">Belongs to the N(4)/N(6)-methyltransferase family.</text>
</comment>
<dbReference type="InterPro" id="IPR012327">
    <property type="entry name" value="MeTrfase_D12"/>
</dbReference>
<dbReference type="KEGG" id="amol:AMOL_1766"/>
<name>A0A2G1DKV4_9BACT</name>
<reference evidence="9 10" key="1">
    <citation type="submission" date="2017-09" db="EMBL/GenBank/DDBJ databases">
        <title>Arcobacter canalis sp. nov., a new species isolated from a water canal contaminated with urban sewage.</title>
        <authorList>
            <person name="Perez-Cataluna A."/>
            <person name="Salas-Masso N."/>
            <person name="Figueras M.J."/>
        </authorList>
    </citation>
    <scope>NUCLEOTIDE SEQUENCE [LARGE SCALE GENOMIC DNA]</scope>
    <source>
        <strain evidence="9 10">F98-3</strain>
    </source>
</reference>
<dbReference type="Proteomes" id="UP000221222">
    <property type="component" value="Unassembled WGS sequence"/>
</dbReference>
<dbReference type="PRINTS" id="PR00505">
    <property type="entry name" value="D12N6MTFRASE"/>
</dbReference>
<dbReference type="GO" id="GO:0032259">
    <property type="term" value="P:methylation"/>
    <property type="evidence" value="ECO:0007669"/>
    <property type="project" value="UniProtKB-KW"/>
</dbReference>
<accession>A0A2G1DKV4</accession>
<organism evidence="9 10">
    <name type="scientific">Malaciobacter molluscorum LMG 25693</name>
    <dbReference type="NCBI Taxonomy" id="870501"/>
    <lineage>
        <taxon>Bacteria</taxon>
        <taxon>Pseudomonadati</taxon>
        <taxon>Campylobacterota</taxon>
        <taxon>Epsilonproteobacteria</taxon>
        <taxon>Campylobacterales</taxon>
        <taxon>Arcobacteraceae</taxon>
        <taxon>Malaciobacter</taxon>
    </lineage>
</organism>
<protein>
    <recommendedName>
        <fullName evidence="2 7">Site-specific DNA-methyltransferase (adenine-specific)</fullName>
        <ecNumber evidence="2 7">2.1.1.72</ecNumber>
    </recommendedName>
</protein>
<dbReference type="RefSeq" id="WP_099341505.1">
    <property type="nucleotide sequence ID" value="NZ_CP032098.1"/>
</dbReference>
<dbReference type="AlphaFoldDB" id="A0A2G1DKV4"/>
<dbReference type="EC" id="2.1.1.72" evidence="2 7"/>
<sequence>MKILVPPIKSQGIKTKLVPWIKDIVPENINGVWIEPFMGTGVVAFNIKPKKAILCDSNPHLINFYNEIKNDVINPTIVRHYLEEEGNKLLNIEDYYYEVRSRFNESHSPLDFLFINRAGFNGMIRFNKKGGHNVPFCRKPNRFSKAYITKIVNQVDNVYKIIKHNDYTFINQDFRQTIKMACKDDVVYCDPPYIDRHVDYYNGWNENDEKELNKLLTNFKGKFILSTWHSNKYRDNEYLNTIWKKFNLLTKEHFYHLGGSQNNRNSMLESLILNYEPPKIKEDKTVKKQSSFEELLYMQTSNKSMEITRDYIYNHLNFCYVKKV</sequence>
<evidence type="ECO:0000313" key="10">
    <source>
        <dbReference type="Proteomes" id="UP000221222"/>
    </source>
</evidence>
<dbReference type="InterPro" id="IPR023095">
    <property type="entry name" value="Ade_MeTrfase_dom_2"/>
</dbReference>
<dbReference type="InterPro" id="IPR012263">
    <property type="entry name" value="M_m6A_EcoRV"/>
</dbReference>
<dbReference type="PIRSF" id="PIRSF000398">
    <property type="entry name" value="M_m6A_EcoRV"/>
    <property type="match status" value="1"/>
</dbReference>
<dbReference type="Gene3D" id="1.10.1020.10">
    <property type="entry name" value="Adenine-specific Methyltransferase, Domain 2"/>
    <property type="match status" value="1"/>
</dbReference>
<evidence type="ECO:0000256" key="6">
    <source>
        <dbReference type="ARBA" id="ARBA00047942"/>
    </source>
</evidence>
<evidence type="ECO:0000256" key="7">
    <source>
        <dbReference type="RuleBase" id="RU361257"/>
    </source>
</evidence>
<gene>
    <name evidence="8" type="ORF">AMOL_1766</name>
    <name evidence="9" type="ORF">CPU12_02565</name>
</gene>
<proteinExistence type="inferred from homology"/>
<comment type="catalytic activity">
    <reaction evidence="6 7">
        <text>a 2'-deoxyadenosine in DNA + S-adenosyl-L-methionine = an N(6)-methyl-2'-deoxyadenosine in DNA + S-adenosyl-L-homocysteine + H(+)</text>
        <dbReference type="Rhea" id="RHEA:15197"/>
        <dbReference type="Rhea" id="RHEA-COMP:12418"/>
        <dbReference type="Rhea" id="RHEA-COMP:12419"/>
        <dbReference type="ChEBI" id="CHEBI:15378"/>
        <dbReference type="ChEBI" id="CHEBI:57856"/>
        <dbReference type="ChEBI" id="CHEBI:59789"/>
        <dbReference type="ChEBI" id="CHEBI:90615"/>
        <dbReference type="ChEBI" id="CHEBI:90616"/>
        <dbReference type="EC" id="2.1.1.72"/>
    </reaction>
</comment>
<dbReference type="GO" id="GO:0043565">
    <property type="term" value="F:sequence-specific DNA binding"/>
    <property type="evidence" value="ECO:0007669"/>
    <property type="project" value="TreeGrafter"/>
</dbReference>
<evidence type="ECO:0000313" key="9">
    <source>
        <dbReference type="EMBL" id="PHO19145.1"/>
    </source>
</evidence>
<dbReference type="Pfam" id="PF02086">
    <property type="entry name" value="MethyltransfD12"/>
    <property type="match status" value="1"/>
</dbReference>
<keyword evidence="5 7" id="KW-0949">S-adenosyl-L-methionine</keyword>
<keyword evidence="4 7" id="KW-0808">Transferase</keyword>
<dbReference type="PROSITE" id="PS00092">
    <property type="entry name" value="N6_MTASE"/>
    <property type="match status" value="1"/>
</dbReference>
<dbReference type="REBASE" id="271536">
    <property type="entry name" value="M.Amo7696ORF1766P"/>
</dbReference>
<dbReference type="GO" id="GO:0009007">
    <property type="term" value="F:site-specific DNA-methyltransferase (adenine-specific) activity"/>
    <property type="evidence" value="ECO:0007669"/>
    <property type="project" value="UniProtKB-UniRule"/>
</dbReference>
<dbReference type="InterPro" id="IPR029063">
    <property type="entry name" value="SAM-dependent_MTases_sf"/>
</dbReference>